<evidence type="ECO:0000256" key="2">
    <source>
        <dbReference type="SAM" id="SignalP"/>
    </source>
</evidence>
<feature type="signal peptide" evidence="2">
    <location>
        <begin position="1"/>
        <end position="18"/>
    </location>
</feature>
<dbReference type="EMBL" id="RAWE01000419">
    <property type="protein sequence ID" value="RKG93048.1"/>
    <property type="molecule type" value="Genomic_DNA"/>
</dbReference>
<evidence type="ECO:0000313" key="3">
    <source>
        <dbReference type="EMBL" id="RKG93048.1"/>
    </source>
</evidence>
<comment type="caution">
    <text evidence="3">The sequence shown here is derived from an EMBL/GenBank/DDBJ whole genome shotgun (WGS) entry which is preliminary data.</text>
</comment>
<organism evidence="3 4">
    <name type="scientific">Corallococcus carmarthensis</name>
    <dbReference type="NCBI Taxonomy" id="2316728"/>
    <lineage>
        <taxon>Bacteria</taxon>
        <taxon>Pseudomonadati</taxon>
        <taxon>Myxococcota</taxon>
        <taxon>Myxococcia</taxon>
        <taxon>Myxococcales</taxon>
        <taxon>Cystobacterineae</taxon>
        <taxon>Myxococcaceae</taxon>
        <taxon>Corallococcus</taxon>
    </lineage>
</organism>
<gene>
    <name evidence="3" type="ORF">D7X32_43990</name>
</gene>
<protein>
    <submittedName>
        <fullName evidence="3">Uncharacterized protein</fullName>
    </submittedName>
</protein>
<feature type="chain" id="PRO_5017283787" evidence="2">
    <location>
        <begin position="19"/>
        <end position="96"/>
    </location>
</feature>
<accession>A0A3A8JDG6</accession>
<feature type="region of interest" description="Disordered" evidence="1">
    <location>
        <begin position="21"/>
        <end position="43"/>
    </location>
</feature>
<dbReference type="OrthoDB" id="5524609at2"/>
<evidence type="ECO:0000313" key="4">
    <source>
        <dbReference type="Proteomes" id="UP000268313"/>
    </source>
</evidence>
<keyword evidence="4" id="KW-1185">Reference proteome</keyword>
<dbReference type="AlphaFoldDB" id="A0A3A8JDG6"/>
<sequence length="96" mass="10529">MRPALLLLLLAVARPSWAEDSASTKKAADAATPAPQAPATKKPAKAIHLEAIKVEGRIQKPEAFYFLDRSKPSFDDLNRTESFVPKVVQSVQQDPF</sequence>
<keyword evidence="2" id="KW-0732">Signal</keyword>
<reference evidence="4" key="1">
    <citation type="submission" date="2018-09" db="EMBL/GenBank/DDBJ databases">
        <authorList>
            <person name="Livingstone P.G."/>
            <person name="Whitworth D.E."/>
        </authorList>
    </citation>
    <scope>NUCLEOTIDE SEQUENCE [LARGE SCALE GENOMIC DNA]</scope>
    <source>
        <strain evidence="4">CA043D</strain>
    </source>
</reference>
<dbReference type="RefSeq" id="WP_120608425.1">
    <property type="nucleotide sequence ID" value="NZ_JABFJX010000002.1"/>
</dbReference>
<feature type="compositionally biased region" description="Low complexity" evidence="1">
    <location>
        <begin position="29"/>
        <end position="41"/>
    </location>
</feature>
<name>A0A3A8JDG6_9BACT</name>
<evidence type="ECO:0000256" key="1">
    <source>
        <dbReference type="SAM" id="MobiDB-lite"/>
    </source>
</evidence>
<dbReference type="Proteomes" id="UP000268313">
    <property type="component" value="Unassembled WGS sequence"/>
</dbReference>
<proteinExistence type="predicted"/>